<dbReference type="EMBL" id="CABIJS010000022">
    <property type="protein sequence ID" value="VUZ39695.1"/>
    <property type="molecule type" value="Genomic_DNA"/>
</dbReference>
<protein>
    <submittedName>
        <fullName evidence="1">Uncharacterized protein</fullName>
    </submittedName>
</protein>
<reference evidence="1 2" key="1">
    <citation type="submission" date="2019-07" db="EMBL/GenBank/DDBJ databases">
        <authorList>
            <person name="Jastrzebski P J."/>
            <person name="Paukszto L."/>
            <person name="Jastrzebski P J."/>
        </authorList>
    </citation>
    <scope>NUCLEOTIDE SEQUENCE [LARGE SCALE GENOMIC DNA]</scope>
    <source>
        <strain evidence="1 2">WMS-il1</strain>
    </source>
</reference>
<dbReference type="AlphaFoldDB" id="A0A564XXE4"/>
<keyword evidence="2" id="KW-1185">Reference proteome</keyword>
<evidence type="ECO:0000313" key="2">
    <source>
        <dbReference type="Proteomes" id="UP000321570"/>
    </source>
</evidence>
<accession>A0A564XXE4</accession>
<gene>
    <name evidence="1" type="ORF">WMSIL1_LOCUS896</name>
</gene>
<proteinExistence type="predicted"/>
<evidence type="ECO:0000313" key="1">
    <source>
        <dbReference type="EMBL" id="VUZ39695.1"/>
    </source>
</evidence>
<name>A0A564XXE4_HYMDI</name>
<dbReference type="Proteomes" id="UP000321570">
    <property type="component" value="Unassembled WGS sequence"/>
</dbReference>
<sequence length="50" mass="5816">MIKPPKCFGQCNHIQAKLKFVFYPTRSAQVTDKKKEHEQIDLAKSAFYSN</sequence>
<organism evidence="1 2">
    <name type="scientific">Hymenolepis diminuta</name>
    <name type="common">Rat tapeworm</name>
    <dbReference type="NCBI Taxonomy" id="6216"/>
    <lineage>
        <taxon>Eukaryota</taxon>
        <taxon>Metazoa</taxon>
        <taxon>Spiralia</taxon>
        <taxon>Lophotrochozoa</taxon>
        <taxon>Platyhelminthes</taxon>
        <taxon>Cestoda</taxon>
        <taxon>Eucestoda</taxon>
        <taxon>Cyclophyllidea</taxon>
        <taxon>Hymenolepididae</taxon>
        <taxon>Hymenolepis</taxon>
    </lineage>
</organism>